<dbReference type="InterPro" id="IPR030999">
    <property type="entry name" value="Thiosulf_SoxX"/>
</dbReference>
<evidence type="ECO:0000313" key="7">
    <source>
        <dbReference type="EMBL" id="KVW97208.1"/>
    </source>
</evidence>
<dbReference type="SUPFAM" id="SSF46626">
    <property type="entry name" value="Cytochrome c"/>
    <property type="match status" value="1"/>
</dbReference>
<keyword evidence="1 4" id="KW-0349">Heme</keyword>
<dbReference type="GO" id="GO:0009055">
    <property type="term" value="F:electron transfer activity"/>
    <property type="evidence" value="ECO:0007669"/>
    <property type="project" value="InterPro"/>
</dbReference>
<evidence type="ECO:0000256" key="1">
    <source>
        <dbReference type="ARBA" id="ARBA00022617"/>
    </source>
</evidence>
<dbReference type="GO" id="GO:0046872">
    <property type="term" value="F:metal ion binding"/>
    <property type="evidence" value="ECO:0007669"/>
    <property type="project" value="UniProtKB-KW"/>
</dbReference>
<dbReference type="PROSITE" id="PS51007">
    <property type="entry name" value="CYTC"/>
    <property type="match status" value="1"/>
</dbReference>
<keyword evidence="2 4" id="KW-0479">Metal-binding</keyword>
<evidence type="ECO:0000313" key="8">
    <source>
        <dbReference type="Proteomes" id="UP000064243"/>
    </source>
</evidence>
<feature type="signal peptide" evidence="5">
    <location>
        <begin position="1"/>
        <end position="24"/>
    </location>
</feature>
<feature type="chain" id="PRO_5007125728" evidence="5">
    <location>
        <begin position="25"/>
        <end position="129"/>
    </location>
</feature>
<dbReference type="SMR" id="A0A106BRB3"/>
<keyword evidence="5" id="KW-0732">Signal</keyword>
<name>A0A106BRB3_THIDE</name>
<evidence type="ECO:0000259" key="6">
    <source>
        <dbReference type="PROSITE" id="PS51007"/>
    </source>
</evidence>
<dbReference type="EMBL" id="LDUG01000017">
    <property type="protein sequence ID" value="KVW97208.1"/>
    <property type="molecule type" value="Genomic_DNA"/>
</dbReference>
<accession>A0A106BRB3</accession>
<reference evidence="7 8" key="1">
    <citation type="journal article" date="2015" name="Appl. Environ. Microbiol.">
        <title>Aerobic and Anaerobic Thiosulfate Oxidation by a Cold-Adapted, Subglacial Chemoautotroph.</title>
        <authorList>
            <person name="Harrold Z.R."/>
            <person name="Skidmore M.L."/>
            <person name="Hamilton T.L."/>
            <person name="Desch L."/>
            <person name="Amada K."/>
            <person name="van Gelder W."/>
            <person name="Glover K."/>
            <person name="Roden E.E."/>
            <person name="Boyd E.S."/>
        </authorList>
    </citation>
    <scope>NUCLEOTIDE SEQUENCE [LARGE SCALE GENOMIC DNA]</scope>
    <source>
        <strain evidence="7 8">RG</strain>
    </source>
</reference>
<feature type="domain" description="Cytochrome c" evidence="6">
    <location>
        <begin position="37"/>
        <end position="129"/>
    </location>
</feature>
<evidence type="ECO:0000256" key="3">
    <source>
        <dbReference type="ARBA" id="ARBA00023004"/>
    </source>
</evidence>
<keyword evidence="3 4" id="KW-0408">Iron</keyword>
<dbReference type="NCBIfam" id="TIGR04485">
    <property type="entry name" value="thiosulf_SoxX"/>
    <property type="match status" value="1"/>
</dbReference>
<gene>
    <name evidence="7" type="ORF">ABW22_05185</name>
</gene>
<evidence type="ECO:0000256" key="2">
    <source>
        <dbReference type="ARBA" id="ARBA00022723"/>
    </source>
</evidence>
<sequence>MRKLHQVAAACAISAIMLSGSVLAQATATPAGAAAPKKEETGKDIAFNRSKGNCLACHAMPTLPDAVSAGMYGPPLIAMSARYPSKVKLRAQIWDATVANPSSSMIPFGKHGVLSEAEIDKVTDFVYGL</sequence>
<evidence type="ECO:0000256" key="4">
    <source>
        <dbReference type="PROSITE-ProRule" id="PRU00433"/>
    </source>
</evidence>
<dbReference type="PATRIC" id="fig|36861.3.peg.500"/>
<dbReference type="Gene3D" id="1.10.760.10">
    <property type="entry name" value="Cytochrome c-like domain"/>
    <property type="match status" value="1"/>
</dbReference>
<comment type="caution">
    <text evidence="7">The sequence shown here is derived from an EMBL/GenBank/DDBJ whole genome shotgun (WGS) entry which is preliminary data.</text>
</comment>
<organism evidence="7 8">
    <name type="scientific">Thiobacillus denitrificans</name>
    <dbReference type="NCBI Taxonomy" id="36861"/>
    <lineage>
        <taxon>Bacteria</taxon>
        <taxon>Pseudomonadati</taxon>
        <taxon>Pseudomonadota</taxon>
        <taxon>Betaproteobacteria</taxon>
        <taxon>Nitrosomonadales</taxon>
        <taxon>Thiobacillaceae</taxon>
        <taxon>Thiobacillus</taxon>
    </lineage>
</organism>
<dbReference type="OrthoDB" id="8775952at2"/>
<dbReference type="STRING" id="1123392.GCA_000376425_01606"/>
<evidence type="ECO:0000256" key="5">
    <source>
        <dbReference type="SAM" id="SignalP"/>
    </source>
</evidence>
<dbReference type="RefSeq" id="WP_059752734.1">
    <property type="nucleotide sequence ID" value="NZ_LDUG01000017.1"/>
</dbReference>
<dbReference type="AlphaFoldDB" id="A0A106BRB3"/>
<protein>
    <submittedName>
        <fullName evidence="7">Cytochrome Cbb3</fullName>
    </submittedName>
</protein>
<proteinExistence type="predicted"/>
<dbReference type="GO" id="GO:0020037">
    <property type="term" value="F:heme binding"/>
    <property type="evidence" value="ECO:0007669"/>
    <property type="project" value="InterPro"/>
</dbReference>
<dbReference type="InterPro" id="IPR009056">
    <property type="entry name" value="Cyt_c-like_dom"/>
</dbReference>
<keyword evidence="8" id="KW-1185">Reference proteome</keyword>
<dbReference type="InterPro" id="IPR036909">
    <property type="entry name" value="Cyt_c-like_dom_sf"/>
</dbReference>
<dbReference type="Proteomes" id="UP000064243">
    <property type="component" value="Unassembled WGS sequence"/>
</dbReference>